<evidence type="ECO:0000256" key="2">
    <source>
        <dbReference type="ARBA" id="ARBA00022806"/>
    </source>
</evidence>
<dbReference type="PANTHER" id="PTHR10799">
    <property type="entry name" value="SNF2/RAD54 HELICASE FAMILY"/>
    <property type="match status" value="1"/>
</dbReference>
<gene>
    <name evidence="7" type="ORF">ISS99_04115</name>
</gene>
<protein>
    <submittedName>
        <fullName evidence="7">DEAD/DEAH box helicase</fullName>
    </submittedName>
</protein>
<dbReference type="GO" id="GO:0004386">
    <property type="term" value="F:helicase activity"/>
    <property type="evidence" value="ECO:0007669"/>
    <property type="project" value="UniProtKB-KW"/>
</dbReference>
<proteinExistence type="predicted"/>
<dbReference type="Proteomes" id="UP001430193">
    <property type="component" value="Unassembled WGS sequence"/>
</dbReference>
<sequence length="1121" mass="124968">MSEAVMTPRPHAHAPNRTEEARRSLMDAIRELPLAAHFGRPTLKAAEALALRSKDWQKPLAWFQPEGSQAQALQCSVMDMDGGFQCVTVYLFALFGQIQLDAQCSCGLAQCVHAAAMLIRLQQLLDWPRAMTPLQRWQQSVESWHEVPETSGTVLPKNESWRLVCLLHAEGERPPFKVAVQLLLAHGPEPERWMSVEQPKAHPHLSRQAILWQSQLAMTQKRRRTHDTAFVLHGTAGAHLLTEFLDAGICMHAHALQEIHAGKPRQPEWEWSHDRHANARLALRWETSHEVQLIELAGLHYLDLSTGELGSLALSKMAWDILQQMPPVGTREAEALTHAWPPHPLLIHVPHPPPPPTLRHVDASCHPVIVIRASRHDQRGDHVFYAQAYADYAGHRLELASDLHQQEWVAQAGHEYVLLQRDVDQEARARKALHALGLVEIATLVPEARRVLTPTPDLGALAHRDCHHGGAETFSALETLLQALGDAGYTIEYDPELPFTVLPHDVELRAILDKGERPGWTQFELAATIDGEDIDVLPIVLGGLARRAFSLTPLPSEPAGAHWLAPLGAGRWLPLPLHQLREWMAPLLECLDRPTASQERHLNISRSQAMALSSCLQHQGVSVEGSQASHIARTLAALRAAVTLSPMITVPPSFRGTLRGYQHEGLQWLQALRQSELGGVLADDMGLGKTVQIIAHLLMEDEAGRLDRPALIVAPTSLIFNWLDEVARFAPTLHYVNFTGAARASLHDALPGAHIIITSYALVANDLPILEKIDYTMLVLDEAQWIKNPLTQTARAVRQLHATHRLAVTGTPLENHLGELWAHFDAVLPGYLGDYRSFKRSFRQPIEQYEDDVRKAILRQRIGPFLLRRTKTAVAPELPPKTETTLRVAMGERQRTLYESLRLAQNERVREALASYNQEQSRIVVLSALLRLRQVCCDPRLVESLSQPPDSAKLEALLELIQSLREENRQILVFSQFTSMLALISVALKGANVRHTMLTGDTADRATPVRDFQSGACPILLASLKAGGVGLNLTAADAVIHYDPWWNPAVEMQAIDRAHRLGREHPVFIYKLICDNTIEEKIDAMKSHKSDLAGAMLSESTAPLERLNDNDLRELFDLASP</sequence>
<keyword evidence="1" id="KW-0378">Hydrolase</keyword>
<dbReference type="InterPro" id="IPR027417">
    <property type="entry name" value="P-loop_NTPase"/>
</dbReference>
<dbReference type="Gene3D" id="3.40.50.300">
    <property type="entry name" value="P-loop containing nucleotide triphosphate hydrolases"/>
    <property type="match status" value="1"/>
</dbReference>
<dbReference type="InterPro" id="IPR007527">
    <property type="entry name" value="Znf_SWIM"/>
</dbReference>
<keyword evidence="2 7" id="KW-0347">Helicase</keyword>
<evidence type="ECO:0000256" key="3">
    <source>
        <dbReference type="PROSITE-ProRule" id="PRU00325"/>
    </source>
</evidence>
<dbReference type="Gene3D" id="3.40.50.10810">
    <property type="entry name" value="Tandem AAA-ATPase domain"/>
    <property type="match status" value="1"/>
</dbReference>
<keyword evidence="2 7" id="KW-0547">Nucleotide-binding</keyword>
<dbReference type="SUPFAM" id="SSF52540">
    <property type="entry name" value="P-loop containing nucleoside triphosphate hydrolases"/>
    <property type="match status" value="2"/>
</dbReference>
<evidence type="ECO:0000313" key="8">
    <source>
        <dbReference type="Proteomes" id="UP001430193"/>
    </source>
</evidence>
<name>A0ABS2KBY8_9GAMM</name>
<dbReference type="RefSeq" id="WP_204630323.1">
    <property type="nucleotide sequence ID" value="NZ_BSOC01000006.1"/>
</dbReference>
<keyword evidence="8" id="KW-1185">Reference proteome</keyword>
<dbReference type="PROSITE" id="PS51194">
    <property type="entry name" value="HELICASE_CTER"/>
    <property type="match status" value="1"/>
</dbReference>
<dbReference type="InterPro" id="IPR038718">
    <property type="entry name" value="SNF2-like_sf"/>
</dbReference>
<feature type="domain" description="Helicase C-terminal" evidence="6">
    <location>
        <begin position="953"/>
        <end position="1105"/>
    </location>
</feature>
<dbReference type="SMART" id="SM00490">
    <property type="entry name" value="HELICc"/>
    <property type="match status" value="1"/>
</dbReference>
<organism evidence="7 8">
    <name type="scientific">Dyella mobilis</name>
    <dbReference type="NCBI Taxonomy" id="1849582"/>
    <lineage>
        <taxon>Bacteria</taxon>
        <taxon>Pseudomonadati</taxon>
        <taxon>Pseudomonadota</taxon>
        <taxon>Gammaproteobacteria</taxon>
        <taxon>Lysobacterales</taxon>
        <taxon>Rhodanobacteraceae</taxon>
        <taxon>Dyella</taxon>
    </lineage>
</organism>
<dbReference type="InterPro" id="IPR001650">
    <property type="entry name" value="Helicase_C-like"/>
</dbReference>
<dbReference type="Pfam" id="PF00176">
    <property type="entry name" value="SNF2-rel_dom"/>
    <property type="match status" value="1"/>
</dbReference>
<keyword evidence="3" id="KW-0863">Zinc-finger</keyword>
<dbReference type="CDD" id="cd18012">
    <property type="entry name" value="DEXQc_arch_SWI2_SNF2"/>
    <property type="match status" value="1"/>
</dbReference>
<evidence type="ECO:0000313" key="7">
    <source>
        <dbReference type="EMBL" id="MBM7128701.1"/>
    </source>
</evidence>
<evidence type="ECO:0000259" key="6">
    <source>
        <dbReference type="PROSITE" id="PS51194"/>
    </source>
</evidence>
<evidence type="ECO:0000256" key="1">
    <source>
        <dbReference type="ARBA" id="ARBA00022801"/>
    </source>
</evidence>
<evidence type="ECO:0000259" key="4">
    <source>
        <dbReference type="PROSITE" id="PS50966"/>
    </source>
</evidence>
<dbReference type="InterPro" id="IPR049730">
    <property type="entry name" value="SNF2/RAD54-like_C"/>
</dbReference>
<accession>A0ABS2KBY8</accession>
<feature type="domain" description="SWIM-type" evidence="4">
    <location>
        <begin position="96"/>
        <end position="122"/>
    </location>
</feature>
<dbReference type="SMART" id="SM00487">
    <property type="entry name" value="DEXDc"/>
    <property type="match status" value="1"/>
</dbReference>
<reference evidence="7" key="1">
    <citation type="submission" date="2020-10" db="EMBL/GenBank/DDBJ databases">
        <title>Phylogeny of dyella-like bacteria.</title>
        <authorList>
            <person name="Fu J."/>
        </authorList>
    </citation>
    <scope>NUCLEOTIDE SEQUENCE</scope>
    <source>
        <strain evidence="7">DHON07</strain>
    </source>
</reference>
<feature type="domain" description="Helicase ATP-binding" evidence="5">
    <location>
        <begin position="670"/>
        <end position="830"/>
    </location>
</feature>
<dbReference type="Pfam" id="PF00271">
    <property type="entry name" value="Helicase_C"/>
    <property type="match status" value="1"/>
</dbReference>
<keyword evidence="3" id="KW-0862">Zinc</keyword>
<dbReference type="InterPro" id="IPR014001">
    <property type="entry name" value="Helicase_ATP-bd"/>
</dbReference>
<comment type="caution">
    <text evidence="7">The sequence shown here is derived from an EMBL/GenBank/DDBJ whole genome shotgun (WGS) entry which is preliminary data.</text>
</comment>
<evidence type="ECO:0000259" key="5">
    <source>
        <dbReference type="PROSITE" id="PS51192"/>
    </source>
</evidence>
<dbReference type="EMBL" id="JADIKF010000035">
    <property type="protein sequence ID" value="MBM7128701.1"/>
    <property type="molecule type" value="Genomic_DNA"/>
</dbReference>
<keyword evidence="2 7" id="KW-0067">ATP-binding</keyword>
<dbReference type="InterPro" id="IPR000330">
    <property type="entry name" value="SNF2_N"/>
</dbReference>
<dbReference type="PROSITE" id="PS51192">
    <property type="entry name" value="HELICASE_ATP_BIND_1"/>
    <property type="match status" value="1"/>
</dbReference>
<dbReference type="CDD" id="cd18793">
    <property type="entry name" value="SF2_C_SNF"/>
    <property type="match status" value="1"/>
</dbReference>
<keyword evidence="3" id="KW-0479">Metal-binding</keyword>
<dbReference type="PROSITE" id="PS50966">
    <property type="entry name" value="ZF_SWIM"/>
    <property type="match status" value="1"/>
</dbReference>